<accession>A0A3E5F0U3</accession>
<sequence>MRLIQVTWNMTDESTREREIASILAASSATGCDSLLILTNSEKATLTRGGKQIDVMPVWKWLLQSN</sequence>
<name>A0A3E5F0U3_BACUN</name>
<protein>
    <recommendedName>
        <fullName evidence="3">ATP-binding protein</fullName>
    </recommendedName>
</protein>
<dbReference type="PROSITE" id="PS51257">
    <property type="entry name" value="PROKAR_LIPOPROTEIN"/>
    <property type="match status" value="1"/>
</dbReference>
<evidence type="ECO:0000313" key="2">
    <source>
        <dbReference type="Proteomes" id="UP000260759"/>
    </source>
</evidence>
<dbReference type="Proteomes" id="UP000260759">
    <property type="component" value="Unassembled WGS sequence"/>
</dbReference>
<dbReference type="AlphaFoldDB" id="A0A3E5F0U3"/>
<comment type="caution">
    <text evidence="1">The sequence shown here is derived from an EMBL/GenBank/DDBJ whole genome shotgun (WGS) entry which is preliminary data.</text>
</comment>
<evidence type="ECO:0008006" key="3">
    <source>
        <dbReference type="Google" id="ProtNLM"/>
    </source>
</evidence>
<evidence type="ECO:0000313" key="1">
    <source>
        <dbReference type="EMBL" id="RGN94904.1"/>
    </source>
</evidence>
<proteinExistence type="predicted"/>
<organism evidence="1 2">
    <name type="scientific">Bacteroides uniformis</name>
    <dbReference type="NCBI Taxonomy" id="820"/>
    <lineage>
        <taxon>Bacteria</taxon>
        <taxon>Pseudomonadati</taxon>
        <taxon>Bacteroidota</taxon>
        <taxon>Bacteroidia</taxon>
        <taxon>Bacteroidales</taxon>
        <taxon>Bacteroidaceae</taxon>
        <taxon>Bacteroides</taxon>
    </lineage>
</organism>
<gene>
    <name evidence="1" type="ORF">DXB37_06935</name>
</gene>
<dbReference type="EMBL" id="QSVA01000005">
    <property type="protein sequence ID" value="RGN94904.1"/>
    <property type="molecule type" value="Genomic_DNA"/>
</dbReference>
<reference evidence="1 2" key="1">
    <citation type="submission" date="2018-08" db="EMBL/GenBank/DDBJ databases">
        <title>A genome reference for cultivated species of the human gut microbiota.</title>
        <authorList>
            <person name="Zou Y."/>
            <person name="Xue W."/>
            <person name="Luo G."/>
        </authorList>
    </citation>
    <scope>NUCLEOTIDE SEQUENCE [LARGE SCALE GENOMIC DNA]</scope>
    <source>
        <strain evidence="1 2">OM03-4</strain>
    </source>
</reference>